<keyword evidence="8" id="KW-1185">Reference proteome</keyword>
<dbReference type="Gene3D" id="2.60.120.260">
    <property type="entry name" value="Galactose-binding domain-like"/>
    <property type="match status" value="1"/>
</dbReference>
<keyword evidence="2" id="KW-1133">Transmembrane helix</keyword>
<feature type="domain" description="Pesticidal crystal protein Cry22Aa Ig-like" evidence="5">
    <location>
        <begin position="922"/>
        <end position="994"/>
    </location>
</feature>
<feature type="signal peptide" evidence="3">
    <location>
        <begin position="1"/>
        <end position="23"/>
    </location>
</feature>
<evidence type="ECO:0000313" key="7">
    <source>
        <dbReference type="EMBL" id="MFC4618681.1"/>
    </source>
</evidence>
<feature type="domain" description="Pesticidal crystal protein Cry22Aa Ig-like" evidence="5">
    <location>
        <begin position="842"/>
        <end position="914"/>
    </location>
</feature>
<evidence type="ECO:0000259" key="5">
    <source>
        <dbReference type="Pfam" id="PF16403"/>
    </source>
</evidence>
<dbReference type="InterPro" id="IPR008757">
    <property type="entry name" value="Peptidase_M6-like_domain"/>
</dbReference>
<feature type="region of interest" description="Disordered" evidence="1">
    <location>
        <begin position="30"/>
        <end position="69"/>
    </location>
</feature>
<keyword evidence="2" id="KW-0812">Transmembrane</keyword>
<dbReference type="InterPro" id="IPR032179">
    <property type="entry name" value="Cry22Aa_Ig-like"/>
</dbReference>
<dbReference type="NCBIfam" id="TIGR03296">
    <property type="entry name" value="M6dom_TIGR03296"/>
    <property type="match status" value="1"/>
</dbReference>
<protein>
    <submittedName>
        <fullName evidence="7">Immune inhibitor A domain-containing protein</fullName>
    </submittedName>
</protein>
<dbReference type="Gene3D" id="2.60.40.10">
    <property type="entry name" value="Immunoglobulins"/>
    <property type="match status" value="2"/>
</dbReference>
<evidence type="ECO:0000256" key="1">
    <source>
        <dbReference type="SAM" id="MobiDB-lite"/>
    </source>
</evidence>
<reference evidence="8" key="1">
    <citation type="journal article" date="2019" name="Int. J. Syst. Evol. Microbiol.">
        <title>The Global Catalogue of Microorganisms (GCM) 10K type strain sequencing project: providing services to taxonomists for standard genome sequencing and annotation.</title>
        <authorList>
            <consortium name="The Broad Institute Genomics Platform"/>
            <consortium name="The Broad Institute Genome Sequencing Center for Infectious Disease"/>
            <person name="Wu L."/>
            <person name="Ma J."/>
        </authorList>
    </citation>
    <scope>NUCLEOTIDE SEQUENCE [LARGE SCALE GENOMIC DNA]</scope>
    <source>
        <strain evidence="8">CGMCC 1.16306</strain>
    </source>
</reference>
<dbReference type="EMBL" id="JBHSFW010000002">
    <property type="protein sequence ID" value="MFC4618681.1"/>
    <property type="molecule type" value="Genomic_DNA"/>
</dbReference>
<evidence type="ECO:0000256" key="3">
    <source>
        <dbReference type="SAM" id="SignalP"/>
    </source>
</evidence>
<dbReference type="Pfam" id="PF20774">
    <property type="entry name" value="InhA-like_VEG"/>
    <property type="match status" value="1"/>
</dbReference>
<evidence type="ECO:0000313" key="8">
    <source>
        <dbReference type="Proteomes" id="UP001596022"/>
    </source>
</evidence>
<feature type="domain" description="Immune inhibitor A-like metallopeptidase VEG" evidence="6">
    <location>
        <begin position="675"/>
        <end position="829"/>
    </location>
</feature>
<evidence type="ECO:0000259" key="4">
    <source>
        <dbReference type="Pfam" id="PF05547"/>
    </source>
</evidence>
<feature type="region of interest" description="Disordered" evidence="1">
    <location>
        <begin position="998"/>
        <end position="1021"/>
    </location>
</feature>
<organism evidence="7 8">
    <name type="scientific">Camelliibacillus cellulosilyticus</name>
    <dbReference type="NCBI Taxonomy" id="2174486"/>
    <lineage>
        <taxon>Bacteria</taxon>
        <taxon>Bacillati</taxon>
        <taxon>Bacillota</taxon>
        <taxon>Bacilli</taxon>
        <taxon>Bacillales</taxon>
        <taxon>Sporolactobacillaceae</taxon>
        <taxon>Camelliibacillus</taxon>
    </lineage>
</organism>
<dbReference type="Pfam" id="PF20773">
    <property type="entry name" value="InhA-like_MAM"/>
    <property type="match status" value="1"/>
</dbReference>
<dbReference type="PANTHER" id="PTHR41775:SF1">
    <property type="entry name" value="PEPTIDASE M6-LIKE DOMAIN-CONTAINING PROTEIN"/>
    <property type="match status" value="1"/>
</dbReference>
<feature type="compositionally biased region" description="Polar residues" evidence="1">
    <location>
        <begin position="44"/>
        <end position="60"/>
    </location>
</feature>
<evidence type="ECO:0000256" key="2">
    <source>
        <dbReference type="SAM" id="Phobius"/>
    </source>
</evidence>
<comment type="caution">
    <text evidence="7">The sequence shown here is derived from an EMBL/GenBank/DDBJ whole genome shotgun (WGS) entry which is preliminary data.</text>
</comment>
<dbReference type="SUPFAM" id="SSF55486">
    <property type="entry name" value="Metalloproteases ('zincins'), catalytic domain"/>
    <property type="match status" value="1"/>
</dbReference>
<feature type="chain" id="PRO_5046438630" evidence="3">
    <location>
        <begin position="24"/>
        <end position="1060"/>
    </location>
</feature>
<feature type="domain" description="Peptidase M6-like" evidence="4">
    <location>
        <begin position="173"/>
        <end position="457"/>
    </location>
</feature>
<proteinExistence type="predicted"/>
<feature type="compositionally biased region" description="Gly residues" evidence="1">
    <location>
        <begin position="1001"/>
        <end position="1021"/>
    </location>
</feature>
<dbReference type="Pfam" id="PF16403">
    <property type="entry name" value="Bact_surface_Ig-like"/>
    <property type="match status" value="2"/>
</dbReference>
<name>A0ABV9GN19_9BACL</name>
<keyword evidence="3" id="KW-0732">Signal</keyword>
<gene>
    <name evidence="7" type="ORF">ACFO4N_08015</name>
</gene>
<dbReference type="Proteomes" id="UP001596022">
    <property type="component" value="Unassembled WGS sequence"/>
</dbReference>
<dbReference type="RefSeq" id="WP_376845728.1">
    <property type="nucleotide sequence ID" value="NZ_JBHSFW010000002.1"/>
</dbReference>
<keyword evidence="2" id="KW-0472">Membrane</keyword>
<dbReference type="Pfam" id="PF05547">
    <property type="entry name" value="Peptidase_M6"/>
    <property type="match status" value="1"/>
</dbReference>
<accession>A0ABV9GN19</accession>
<evidence type="ECO:0000259" key="6">
    <source>
        <dbReference type="Pfam" id="PF20774"/>
    </source>
</evidence>
<dbReference type="InterPro" id="IPR048665">
    <property type="entry name" value="InhA-like_VEG"/>
</dbReference>
<feature type="transmembrane region" description="Helical" evidence="2">
    <location>
        <begin position="1031"/>
        <end position="1051"/>
    </location>
</feature>
<sequence length="1060" mass="115939">MKDWKKALGIPLLSAGLVFSAFAPALSASAKTDTSSSKAKSHVVTKSSGHQGSAVGNTSPAIHPPHSEGPFDVGLVNDDILLKNLIKKGTIQENWSVKRQQEALHDYVTKRTNAAQKLAKNSDQDLKKARSAMQKKAGLKAKAPSQKNMLKAATNQQNKVNNGKGQVKPIQKEGWNGPVRHDKILVLLIDFPDRKHGEITSDENPVLNYGDNYDFPKEHYQNMLFGKEGYSGPSGQKLISMKQFYEQQSGGSYTVDGEVFGWYTAKHNAAYYGAHSQSGGNDANPRALVQEALEAAANEGVDLNQFDQENPYDLLGDGNLRQPDGIIDHLMVIHAGTGEEAGGGRLGDDAIWSHSWDLGSVTPIPGSKAKVPYWDGKMAGYAYTIQPEDGAAGVFSHEYGHNLGLPDEYDIDYSTPFDEPVGYWSIMSSGSWGGKIAGTEPTGFSAYDKEYLQSTMPELNWFKNAKYNLNDLLHHGTNLLLDEASVKGTNPDALRIDLPDKATQINKPKSGTHEYWGGKGNEADHKLVSKTINLTGASDAFLDFDTWYNMEEGWDFAMVQVSEDDGKTWQSLSTKQTTDVVDPDGYPDIKANLPGYTGSSGGWIHQTIDLKDYVGKTIKVQFRQMTDWATNLDGFYVDNIKVTADGQSLIDDGAESGQSDFTLDGFTKSDGNTYTKHYYLMEWRNWDAADEALAHIARGASLMTYDPGLVVWYVDNKYEDNIELNHPGHGFLNVVDAHQRIAQWSDGSIAANHYQVQDAAFSMNKTDKMFLDYRDINGRYLKLNSQPAQPLFDDSHKYWDVGAPYLGVNIPTYGLKVRVTGQAKDMTVGRLFIGDDTVAPKIELKGDSEMSWAFGKKWVDPGYKATDNAEGNITKKVKVSGEVDVNKLGTYTLTYSVADASGNKAADVTRTVKVVDMDGPVITLKGDNPLTLKVGKKYKEPGYEAKDNVDGDLTKDVKVDTSKLNVKKVGKYTVTYTVSDKAGNKSVVERTVKVEANNNAGGTGGTVAGSGNGSGSSPISGGGLPNTMTNMFNWMLAGVILLAAGTAIWFVQRYRKRRLA</sequence>
<dbReference type="InterPro" id="IPR013783">
    <property type="entry name" value="Ig-like_fold"/>
</dbReference>
<dbReference type="PANTHER" id="PTHR41775">
    <property type="entry name" value="SECRETED PROTEIN-RELATED"/>
    <property type="match status" value="1"/>
</dbReference>